<keyword evidence="1" id="KW-1185">Reference proteome</keyword>
<name>A0A914VJF5_9BILA</name>
<dbReference type="AlphaFoldDB" id="A0A914VJF5"/>
<evidence type="ECO:0000313" key="1">
    <source>
        <dbReference type="Proteomes" id="UP000887566"/>
    </source>
</evidence>
<organism evidence="1 2">
    <name type="scientific">Plectus sambesii</name>
    <dbReference type="NCBI Taxonomy" id="2011161"/>
    <lineage>
        <taxon>Eukaryota</taxon>
        <taxon>Metazoa</taxon>
        <taxon>Ecdysozoa</taxon>
        <taxon>Nematoda</taxon>
        <taxon>Chromadorea</taxon>
        <taxon>Plectida</taxon>
        <taxon>Plectina</taxon>
        <taxon>Plectoidea</taxon>
        <taxon>Plectidae</taxon>
        <taxon>Plectus</taxon>
    </lineage>
</organism>
<sequence>PTCNVLNELLAVAVAAESNTFALLESCGATTADVVDLELLRFAPMTDDACGRYVPLASIISVASLSSGRRSLAR</sequence>
<evidence type="ECO:0000313" key="2">
    <source>
        <dbReference type="WBParaSite" id="PSAMB.scaffold19817size783.g37959.t1"/>
    </source>
</evidence>
<dbReference type="Proteomes" id="UP000887566">
    <property type="component" value="Unplaced"/>
</dbReference>
<protein>
    <submittedName>
        <fullName evidence="2">Uncharacterized protein</fullName>
    </submittedName>
</protein>
<proteinExistence type="predicted"/>
<accession>A0A914VJF5</accession>
<dbReference type="WBParaSite" id="PSAMB.scaffold19817size783.g37959.t1">
    <property type="protein sequence ID" value="PSAMB.scaffold19817size783.g37959.t1"/>
    <property type="gene ID" value="PSAMB.scaffold19817size783.g37959"/>
</dbReference>
<reference evidence="2" key="1">
    <citation type="submission" date="2022-11" db="UniProtKB">
        <authorList>
            <consortium name="WormBaseParasite"/>
        </authorList>
    </citation>
    <scope>IDENTIFICATION</scope>
</reference>